<keyword evidence="4" id="KW-1185">Reference proteome</keyword>
<dbReference type="EMBL" id="JAEFBJ010000010">
    <property type="protein sequence ID" value="KAG7566397.1"/>
    <property type="molecule type" value="Genomic_DNA"/>
</dbReference>
<dbReference type="PANTHER" id="PTHR12771">
    <property type="entry name" value="ENGULFMENT AND CELL MOTILITY"/>
    <property type="match status" value="1"/>
</dbReference>
<reference evidence="3 4" key="1">
    <citation type="submission" date="2020-12" db="EMBL/GenBank/DDBJ databases">
        <title>Concerted genomic and epigenomic changes stabilize Arabidopsis allopolyploids.</title>
        <authorList>
            <person name="Chen Z."/>
        </authorList>
    </citation>
    <scope>NUCLEOTIDE SEQUENCE [LARGE SCALE GENOMIC DNA]</scope>
    <source>
        <strain evidence="3">As9502</strain>
        <tissue evidence="3">Leaf</tissue>
    </source>
</reference>
<comment type="caution">
    <text evidence="3">The sequence shown here is derived from an EMBL/GenBank/DDBJ whole genome shotgun (WGS) entry which is preliminary data.</text>
</comment>
<evidence type="ECO:0000256" key="1">
    <source>
        <dbReference type="SAM" id="MobiDB-lite"/>
    </source>
</evidence>
<dbReference type="PROSITE" id="PS51335">
    <property type="entry name" value="ELMO"/>
    <property type="match status" value="1"/>
</dbReference>
<dbReference type="OrthoDB" id="67155at2759"/>
<feature type="region of interest" description="Disordered" evidence="1">
    <location>
        <begin position="197"/>
        <end position="225"/>
    </location>
</feature>
<dbReference type="InterPro" id="IPR050868">
    <property type="entry name" value="ELMO_domain-containing"/>
</dbReference>
<dbReference type="PANTHER" id="PTHR12771:SF20">
    <property type="entry name" value="ELMO_CED-12 FAMILY PROTEIN"/>
    <property type="match status" value="1"/>
</dbReference>
<name>A0A8T2A3S4_ARASU</name>
<proteinExistence type="predicted"/>
<organism evidence="3 4">
    <name type="scientific">Arabidopsis suecica</name>
    <name type="common">Swedish thale-cress</name>
    <name type="synonym">Cardaminopsis suecica</name>
    <dbReference type="NCBI Taxonomy" id="45249"/>
    <lineage>
        <taxon>Eukaryota</taxon>
        <taxon>Viridiplantae</taxon>
        <taxon>Streptophyta</taxon>
        <taxon>Embryophyta</taxon>
        <taxon>Tracheophyta</taxon>
        <taxon>Spermatophyta</taxon>
        <taxon>Magnoliopsida</taxon>
        <taxon>eudicotyledons</taxon>
        <taxon>Gunneridae</taxon>
        <taxon>Pentapetalae</taxon>
        <taxon>rosids</taxon>
        <taxon>malvids</taxon>
        <taxon>Brassicales</taxon>
        <taxon>Brassicaceae</taxon>
        <taxon>Camelineae</taxon>
        <taxon>Arabidopsis</taxon>
    </lineage>
</organism>
<sequence length="524" mass="59910">MQASIAPGRVELQCYYWDCERARTPHCTPTHRDQALHGEGDNSATIVVDGLQDDKITFIAKKCLRLKLLQHPCGVPILPVAVLKINPWLQNNIFSRDLEPLERKRGWVFSSVVGPENPVGNNIGNVWRFYDTKPAGPTAPGITIRRWYLQREATSADGIFKLSRYSTNGLQVAVYWLHFQPTVPGVPGVYIPRPRVEIEPPRSREKKNSGSEAGPAGKKRILGGNSEQKQLGGAVGVLSQEVLRCKANIQTAVNDLRVESFQDPLRKQDGAEQSAFGPVVLHMDRNDYYGGESTSLNLNQGALKDPWKLSFLEEKINRIASMQWKEMGWQGKDQMTEFRRGGFTSLENLLYFARNSLVLHMDRNDYYGGESTSLNLNQEALKDPWKLSFLEEKINRIVSMQWKEMGWQGKDQMTEFSCGGFTSLENLLYFARNLLKSFQDLQWKQADDCSVLEYLKFVARINITVMVIQMLESYSRRASYMEFNTVMKSTRREIMIEDITEEKEEALYLLTRLEDLPSFNLRTQ</sequence>
<gene>
    <name evidence="3" type="ORF">ISN44_As10g029620</name>
</gene>
<evidence type="ECO:0000313" key="4">
    <source>
        <dbReference type="Proteomes" id="UP000694251"/>
    </source>
</evidence>
<evidence type="ECO:0000259" key="2">
    <source>
        <dbReference type="PROSITE" id="PS51335"/>
    </source>
</evidence>
<protein>
    <submittedName>
        <fullName evidence="3">ELMO domain</fullName>
    </submittedName>
</protein>
<feature type="compositionally biased region" description="Basic and acidic residues" evidence="1">
    <location>
        <begin position="197"/>
        <end position="209"/>
    </location>
</feature>
<evidence type="ECO:0000313" key="3">
    <source>
        <dbReference type="EMBL" id="KAG7566397.1"/>
    </source>
</evidence>
<dbReference type="AlphaFoldDB" id="A0A8T2A3S4"/>
<dbReference type="Proteomes" id="UP000694251">
    <property type="component" value="Chromosome 10"/>
</dbReference>
<feature type="domain" description="ELMO" evidence="2">
    <location>
        <begin position="376"/>
        <end position="524"/>
    </location>
</feature>
<dbReference type="InterPro" id="IPR006816">
    <property type="entry name" value="ELMO_dom"/>
</dbReference>
<dbReference type="Pfam" id="PF04727">
    <property type="entry name" value="ELMO_CED12"/>
    <property type="match status" value="2"/>
</dbReference>
<accession>A0A8T2A3S4</accession>